<evidence type="ECO:0000313" key="2">
    <source>
        <dbReference type="EMBL" id="MCF2947980.1"/>
    </source>
</evidence>
<protein>
    <submittedName>
        <fullName evidence="2">Type II toxin-antitoxin system CcdA family antitoxin</fullName>
    </submittedName>
</protein>
<dbReference type="RefSeq" id="WP_235311518.1">
    <property type="nucleotide sequence ID" value="NZ_JAKGAS010000003.1"/>
</dbReference>
<sequence>MSPTNYALAVKKRTNLSINESLLSEAKKLGINISSSAEAGIQKALLERKQALWLQENQEAIDSSNDFVANNGLPFDKFRNF</sequence>
<dbReference type="EMBL" id="JAKGAS010000003">
    <property type="protein sequence ID" value="MCF2947980.1"/>
    <property type="molecule type" value="Genomic_DNA"/>
</dbReference>
<keyword evidence="1" id="KW-1277">Toxin-antitoxin system</keyword>
<dbReference type="Proteomes" id="UP001521137">
    <property type="component" value="Unassembled WGS sequence"/>
</dbReference>
<gene>
    <name evidence="2" type="ORF">L0668_07670</name>
</gene>
<evidence type="ECO:0000256" key="1">
    <source>
        <dbReference type="ARBA" id="ARBA00022649"/>
    </source>
</evidence>
<dbReference type="InterPro" id="IPR009956">
    <property type="entry name" value="Post-segregation_anti-tox_CcdA"/>
</dbReference>
<reference evidence="2 3" key="1">
    <citation type="submission" date="2022-01" db="EMBL/GenBank/DDBJ databases">
        <title>Paraglaciecola sp. G1-23.</title>
        <authorList>
            <person name="Jin M.S."/>
            <person name="Han D.M."/>
            <person name="Kim H.M."/>
            <person name="Jeon C.O."/>
        </authorList>
    </citation>
    <scope>NUCLEOTIDE SEQUENCE [LARGE SCALE GENOMIC DNA]</scope>
    <source>
        <strain evidence="2 3">G1-23</strain>
    </source>
</reference>
<dbReference type="Pfam" id="PF07362">
    <property type="entry name" value="CcdA"/>
    <property type="match status" value="1"/>
</dbReference>
<organism evidence="2 3">
    <name type="scientific">Paraglaciecola algarum</name>
    <dbReference type="NCBI Taxonomy" id="3050085"/>
    <lineage>
        <taxon>Bacteria</taxon>
        <taxon>Pseudomonadati</taxon>
        <taxon>Pseudomonadota</taxon>
        <taxon>Gammaproteobacteria</taxon>
        <taxon>Alteromonadales</taxon>
        <taxon>Alteromonadaceae</taxon>
        <taxon>Paraglaciecola</taxon>
    </lineage>
</organism>
<comment type="caution">
    <text evidence="2">The sequence shown here is derived from an EMBL/GenBank/DDBJ whole genome shotgun (WGS) entry which is preliminary data.</text>
</comment>
<accession>A0ABS9D5D3</accession>
<evidence type="ECO:0000313" key="3">
    <source>
        <dbReference type="Proteomes" id="UP001521137"/>
    </source>
</evidence>
<keyword evidence="3" id="KW-1185">Reference proteome</keyword>
<proteinExistence type="predicted"/>
<name>A0ABS9D5D3_9ALTE</name>